<gene>
    <name evidence="1" type="ORF">S01H4_22954</name>
</gene>
<dbReference type="EMBL" id="BART01010589">
    <property type="protein sequence ID" value="GAG89608.1"/>
    <property type="molecule type" value="Genomic_DNA"/>
</dbReference>
<proteinExistence type="predicted"/>
<reference evidence="1" key="1">
    <citation type="journal article" date="2014" name="Front. Microbiol.">
        <title>High frequency of phylogenetically diverse reductive dehalogenase-homologous genes in deep subseafloor sedimentary metagenomes.</title>
        <authorList>
            <person name="Kawai M."/>
            <person name="Futagami T."/>
            <person name="Toyoda A."/>
            <person name="Takaki Y."/>
            <person name="Nishi S."/>
            <person name="Hori S."/>
            <person name="Arai W."/>
            <person name="Tsubouchi T."/>
            <person name="Morono Y."/>
            <person name="Uchiyama I."/>
            <person name="Ito T."/>
            <person name="Fujiyama A."/>
            <person name="Inagaki F."/>
            <person name="Takami H."/>
        </authorList>
    </citation>
    <scope>NUCLEOTIDE SEQUENCE</scope>
    <source>
        <strain evidence="1">Expedition CK06-06</strain>
    </source>
</reference>
<protein>
    <submittedName>
        <fullName evidence="1">Uncharacterized protein</fullName>
    </submittedName>
</protein>
<evidence type="ECO:0000313" key="1">
    <source>
        <dbReference type="EMBL" id="GAG89608.1"/>
    </source>
</evidence>
<organism evidence="1">
    <name type="scientific">marine sediment metagenome</name>
    <dbReference type="NCBI Taxonomy" id="412755"/>
    <lineage>
        <taxon>unclassified sequences</taxon>
        <taxon>metagenomes</taxon>
        <taxon>ecological metagenomes</taxon>
    </lineage>
</organism>
<accession>X1BZH2</accession>
<comment type="caution">
    <text evidence="1">The sequence shown here is derived from an EMBL/GenBank/DDBJ whole genome shotgun (WGS) entry which is preliminary data.</text>
</comment>
<name>X1BZH2_9ZZZZ</name>
<dbReference type="AlphaFoldDB" id="X1BZH2"/>
<sequence>MLIDLVIQKVTQFFDVYKQTKEDSFQLFELISDSKIYNVLLKLRTGPILKSVLPKLISEKALASYIEIIDTLKKHEIIDEFKHEGAIYVILKTDIQITTSFPKYLRKLLSRETKAVIADKYEPPAKKEFDVKIFLDDLSSKPTYKNEVDKKRKVSKKKKKK</sequence>